<sequence>MLDPVRPASKPPEQDDAFRPSLPEVYASVHVPSDGRWIRRFLAFAGPGYMISVGYMDPGNWATDLAGGSRFGYTLLAVILLSNLMAILLQALAVRLGVATGRDLAQACRDHYSKPVNSALWLACETAIVACDLAEVIGTAIALNLLFGIPLIAGALLTALDAFLLLLLMNKGFRLLEAFVIALLIVIAGCFTLQIAAASPPFADVLRGFVPSPRIVADREMLYVAIGILGATVMPHNLYLHSSVVQTRAYGKSVAARRDAIRWATIDSTIALTLALFINAAILIVAAAVFHASGHDDVAEIGDAFRLLSPLLGLSIASTLFAVALLASGLNSTVTATLAGQIVMEGFLRLRIPNWARRLITRAIAIVPVIIVTAIYGEKGTGQLLVLSQVILSMQLPFAVIPLVRFVSDRRTMGVFAISRWTAALAWLVAGVIVVLNVKLLADTLLS</sequence>
<comment type="subcellular location">
    <subcellularLocation>
        <location evidence="7">Cell membrane</location>
        <topology evidence="7">Multi-pass membrane protein</topology>
    </subcellularLocation>
    <subcellularLocation>
        <location evidence="1">Membrane</location>
        <topology evidence="1">Multi-pass membrane protein</topology>
    </subcellularLocation>
</comment>
<reference evidence="8" key="1">
    <citation type="submission" date="2016-01" db="EMBL/GenBank/DDBJ databases">
        <authorList>
            <person name="Peeters C."/>
        </authorList>
    </citation>
    <scope>NUCLEOTIDE SEQUENCE [LARGE SCALE GENOMIC DNA]</scope>
    <source>
        <strain evidence="8">LMG 29318</strain>
    </source>
</reference>
<dbReference type="AlphaFoldDB" id="A0A158AM60"/>
<feature type="transmembrane region" description="Helical" evidence="7">
    <location>
        <begin position="37"/>
        <end position="55"/>
    </location>
</feature>
<dbReference type="PANTHER" id="PTHR11706">
    <property type="entry name" value="SOLUTE CARRIER PROTEIN FAMILY 11 MEMBER"/>
    <property type="match status" value="1"/>
</dbReference>
<dbReference type="GO" id="GO:0005384">
    <property type="term" value="F:manganese ion transmembrane transporter activity"/>
    <property type="evidence" value="ECO:0007669"/>
    <property type="project" value="TreeGrafter"/>
</dbReference>
<evidence type="ECO:0000256" key="5">
    <source>
        <dbReference type="ARBA" id="ARBA00022989"/>
    </source>
</evidence>
<dbReference type="HAMAP" id="MF_00221">
    <property type="entry name" value="NRAMP"/>
    <property type="match status" value="1"/>
</dbReference>
<dbReference type="Pfam" id="PF01566">
    <property type="entry name" value="Nramp"/>
    <property type="match status" value="1"/>
</dbReference>
<dbReference type="NCBIfam" id="NF001923">
    <property type="entry name" value="PRK00701.1"/>
    <property type="match status" value="1"/>
</dbReference>
<dbReference type="NCBIfam" id="TIGR01197">
    <property type="entry name" value="nramp"/>
    <property type="match status" value="1"/>
</dbReference>
<feature type="transmembrane region" description="Helical" evidence="7">
    <location>
        <begin position="424"/>
        <end position="442"/>
    </location>
</feature>
<dbReference type="RefSeq" id="WP_061124290.1">
    <property type="nucleotide sequence ID" value="NZ_FCOF02000008.1"/>
</dbReference>
<feature type="transmembrane region" description="Helical" evidence="7">
    <location>
        <begin position="221"/>
        <end position="240"/>
    </location>
</feature>
<evidence type="ECO:0000256" key="7">
    <source>
        <dbReference type="HAMAP-Rule" id="MF_00221"/>
    </source>
</evidence>
<dbReference type="NCBIfam" id="NF037982">
    <property type="entry name" value="Nramp_1"/>
    <property type="match status" value="1"/>
</dbReference>
<feature type="transmembrane region" description="Helical" evidence="7">
    <location>
        <begin position="147"/>
        <end position="168"/>
    </location>
</feature>
<keyword evidence="6 7" id="KW-0472">Membrane</keyword>
<dbReference type="InterPro" id="IPR001046">
    <property type="entry name" value="NRAMP_fam"/>
</dbReference>
<dbReference type="OrthoDB" id="9787548at2"/>
<comment type="caution">
    <text evidence="8">The sequence shown here is derived from an EMBL/GenBank/DDBJ whole genome shotgun (WGS) entry which is preliminary data.</text>
</comment>
<proteinExistence type="inferred from homology"/>
<evidence type="ECO:0000256" key="4">
    <source>
        <dbReference type="ARBA" id="ARBA00022847"/>
    </source>
</evidence>
<keyword evidence="4 7" id="KW-0769">Symport</keyword>
<evidence type="ECO:0000256" key="6">
    <source>
        <dbReference type="ARBA" id="ARBA00023136"/>
    </source>
</evidence>
<evidence type="ECO:0000256" key="2">
    <source>
        <dbReference type="ARBA" id="ARBA00022448"/>
    </source>
</evidence>
<dbReference type="GO" id="GO:0046872">
    <property type="term" value="F:metal ion binding"/>
    <property type="evidence" value="ECO:0007669"/>
    <property type="project" value="UniProtKB-UniRule"/>
</dbReference>
<dbReference type="PANTHER" id="PTHR11706:SF33">
    <property type="entry name" value="NATURAL RESISTANCE-ASSOCIATED MACROPHAGE PROTEIN 2"/>
    <property type="match status" value="1"/>
</dbReference>
<dbReference type="PRINTS" id="PR00447">
    <property type="entry name" value="NATRESASSCMP"/>
</dbReference>
<comment type="similarity">
    <text evidence="7">Belongs to the NRAMP family.</text>
</comment>
<feature type="transmembrane region" description="Helical" evidence="7">
    <location>
        <begin position="359"/>
        <end position="377"/>
    </location>
</feature>
<keyword evidence="2 7" id="KW-0813">Transport</keyword>
<keyword evidence="5 7" id="KW-1133">Transmembrane helix</keyword>
<evidence type="ECO:0000256" key="3">
    <source>
        <dbReference type="ARBA" id="ARBA00022692"/>
    </source>
</evidence>
<feature type="transmembrane region" description="Helical" evidence="7">
    <location>
        <begin position="383"/>
        <end position="404"/>
    </location>
</feature>
<dbReference type="GO" id="GO:0015086">
    <property type="term" value="F:cadmium ion transmembrane transporter activity"/>
    <property type="evidence" value="ECO:0007669"/>
    <property type="project" value="TreeGrafter"/>
</dbReference>
<keyword evidence="9" id="KW-1185">Reference proteome</keyword>
<organism evidence="8 9">
    <name type="scientific">Caballeronia catudaia</name>
    <dbReference type="NCBI Taxonomy" id="1777136"/>
    <lineage>
        <taxon>Bacteria</taxon>
        <taxon>Pseudomonadati</taxon>
        <taxon>Pseudomonadota</taxon>
        <taxon>Betaproteobacteria</taxon>
        <taxon>Burkholderiales</taxon>
        <taxon>Burkholderiaceae</taxon>
        <taxon>Caballeronia</taxon>
    </lineage>
</organism>
<keyword evidence="7" id="KW-1003">Cell membrane</keyword>
<feature type="transmembrane region" description="Helical" evidence="7">
    <location>
        <begin position="261"/>
        <end position="291"/>
    </location>
</feature>
<comment type="function">
    <text evidence="7">H(+)-stimulated, divalent metal cation uptake system.</text>
</comment>
<feature type="transmembrane region" description="Helical" evidence="7">
    <location>
        <begin position="119"/>
        <end position="141"/>
    </location>
</feature>
<dbReference type="EMBL" id="FCOF02000008">
    <property type="protein sequence ID" value="SAK58686.1"/>
    <property type="molecule type" value="Genomic_DNA"/>
</dbReference>
<feature type="transmembrane region" description="Helical" evidence="7">
    <location>
        <begin position="175"/>
        <end position="197"/>
    </location>
</feature>
<feature type="transmembrane region" description="Helical" evidence="7">
    <location>
        <begin position="311"/>
        <end position="338"/>
    </location>
</feature>
<keyword evidence="7" id="KW-0406">Ion transport</keyword>
<evidence type="ECO:0000313" key="8">
    <source>
        <dbReference type="EMBL" id="SAK58686.1"/>
    </source>
</evidence>
<keyword evidence="3 7" id="KW-0812">Transmembrane</keyword>
<dbReference type="GO" id="GO:0034755">
    <property type="term" value="P:iron ion transmembrane transport"/>
    <property type="evidence" value="ECO:0007669"/>
    <property type="project" value="TreeGrafter"/>
</dbReference>
<evidence type="ECO:0000256" key="1">
    <source>
        <dbReference type="ARBA" id="ARBA00004141"/>
    </source>
</evidence>
<dbReference type="GO" id="GO:0015293">
    <property type="term" value="F:symporter activity"/>
    <property type="evidence" value="ECO:0007669"/>
    <property type="project" value="UniProtKB-UniRule"/>
</dbReference>
<dbReference type="GO" id="GO:0005886">
    <property type="term" value="C:plasma membrane"/>
    <property type="evidence" value="ECO:0007669"/>
    <property type="project" value="UniProtKB-SubCell"/>
</dbReference>
<feature type="transmembrane region" description="Helical" evidence="7">
    <location>
        <begin position="75"/>
        <end position="98"/>
    </location>
</feature>
<gene>
    <name evidence="7" type="primary">mntH</name>
    <name evidence="8" type="ORF">AWB75_02385</name>
</gene>
<evidence type="ECO:0000313" key="9">
    <source>
        <dbReference type="Proteomes" id="UP000054870"/>
    </source>
</evidence>
<name>A0A158AM60_9BURK</name>
<protein>
    <recommendedName>
        <fullName evidence="7">Divalent metal cation transporter MntH</fullName>
    </recommendedName>
</protein>
<accession>A0A158AM60</accession>
<dbReference type="Proteomes" id="UP000054870">
    <property type="component" value="Unassembled WGS sequence"/>
</dbReference>